<dbReference type="AlphaFoldDB" id="A0A834XVV2"/>
<organism evidence="2 3">
    <name type="scientific">Aphidius gifuensis</name>
    <name type="common">Parasitoid wasp</name>
    <dbReference type="NCBI Taxonomy" id="684658"/>
    <lineage>
        <taxon>Eukaryota</taxon>
        <taxon>Metazoa</taxon>
        <taxon>Ecdysozoa</taxon>
        <taxon>Arthropoda</taxon>
        <taxon>Hexapoda</taxon>
        <taxon>Insecta</taxon>
        <taxon>Pterygota</taxon>
        <taxon>Neoptera</taxon>
        <taxon>Endopterygota</taxon>
        <taxon>Hymenoptera</taxon>
        <taxon>Apocrita</taxon>
        <taxon>Ichneumonoidea</taxon>
        <taxon>Braconidae</taxon>
        <taxon>Aphidiinae</taxon>
        <taxon>Aphidius</taxon>
    </lineage>
</organism>
<dbReference type="EMBL" id="JACMRX010000003">
    <property type="protein sequence ID" value="KAF7993776.1"/>
    <property type="molecule type" value="Genomic_DNA"/>
</dbReference>
<name>A0A834XVV2_APHGI</name>
<dbReference type="Gene3D" id="1.10.10.2590">
    <property type="entry name" value="BEN domain"/>
    <property type="match status" value="1"/>
</dbReference>
<evidence type="ECO:0000313" key="2">
    <source>
        <dbReference type="EMBL" id="KAF7993776.1"/>
    </source>
</evidence>
<keyword evidence="3" id="KW-1185">Reference proteome</keyword>
<evidence type="ECO:0000256" key="1">
    <source>
        <dbReference type="SAM" id="MobiDB-lite"/>
    </source>
</evidence>
<proteinExistence type="predicted"/>
<protein>
    <submittedName>
        <fullName evidence="2">Uncharacterized protein</fullName>
    </submittedName>
</protein>
<dbReference type="Proteomes" id="UP000639338">
    <property type="component" value="Unassembled WGS sequence"/>
</dbReference>
<feature type="compositionally biased region" description="Low complexity" evidence="1">
    <location>
        <begin position="92"/>
        <end position="108"/>
    </location>
</feature>
<comment type="caution">
    <text evidence="2">The sequence shown here is derived from an EMBL/GenBank/DDBJ whole genome shotgun (WGS) entry which is preliminary data.</text>
</comment>
<sequence length="379" mass="43218">MGILENITNKQNKKQQQPLVKIQRIIGYSKTNKAVGQSFDKNNKNITSLDDNHLAENQKGPALQKQDNQDQALIVNNIIDNNHQGENKQIMENHNNNDQPQPNIINNTNNQQTETEELPVHHVRENHQERVNVIVANEINNHHNNHNIQDNEPNELILINNIDNDDNEQGDATEHEAGQENEQEEMIVINNVINNNENNNNGQVVQNQGDQYNRINNNNNILAQRQPAAQGHRQRNWIDELPPDVEHEDQLYGPDHEGGMMQNIGHNIFCRNHVYSDAIRSSSGTTIARRLMDGVFKPEIIQSCTLTGQTARNGGVKNSVTPPRRLHIRAIEAIIECAMNNARFRRLVAQNRDKYNKAIASQICKIKAKHKTNNHIRIA</sequence>
<feature type="region of interest" description="Disordered" evidence="1">
    <location>
        <begin position="89"/>
        <end position="108"/>
    </location>
</feature>
<gene>
    <name evidence="2" type="ORF">HCN44_010371</name>
</gene>
<dbReference type="OrthoDB" id="7667486at2759"/>
<evidence type="ECO:0000313" key="3">
    <source>
        <dbReference type="Proteomes" id="UP000639338"/>
    </source>
</evidence>
<accession>A0A834XVV2</accession>
<reference evidence="2 3" key="1">
    <citation type="submission" date="2020-08" db="EMBL/GenBank/DDBJ databases">
        <title>Aphidius gifuensis genome sequencing and assembly.</title>
        <authorList>
            <person name="Du Z."/>
        </authorList>
    </citation>
    <scope>NUCLEOTIDE SEQUENCE [LARGE SCALE GENOMIC DNA]</scope>
    <source>
        <strain evidence="2">YNYX2018</strain>
        <tissue evidence="2">Adults</tissue>
    </source>
</reference>